<name>A0AAN9EY19_CROPI</name>
<feature type="region of interest" description="Disordered" evidence="1">
    <location>
        <begin position="86"/>
        <end position="105"/>
    </location>
</feature>
<reference evidence="2 3" key="1">
    <citation type="submission" date="2024-01" db="EMBL/GenBank/DDBJ databases">
        <title>The genomes of 5 underutilized Papilionoideae crops provide insights into root nodulation and disease resistanc.</title>
        <authorList>
            <person name="Yuan L."/>
        </authorList>
    </citation>
    <scope>NUCLEOTIDE SEQUENCE [LARGE SCALE GENOMIC DNA]</scope>
    <source>
        <strain evidence="2">ZHUSHIDOU_FW_LH</strain>
        <tissue evidence="2">Leaf</tissue>
    </source>
</reference>
<evidence type="ECO:0000313" key="2">
    <source>
        <dbReference type="EMBL" id="KAK7261858.1"/>
    </source>
</evidence>
<gene>
    <name evidence="2" type="ORF">RIF29_28181</name>
</gene>
<dbReference type="Proteomes" id="UP001372338">
    <property type="component" value="Unassembled WGS sequence"/>
</dbReference>
<keyword evidence="3" id="KW-1185">Reference proteome</keyword>
<dbReference type="EMBL" id="JAYWIO010000005">
    <property type="protein sequence ID" value="KAK7261858.1"/>
    <property type="molecule type" value="Genomic_DNA"/>
</dbReference>
<evidence type="ECO:0000313" key="3">
    <source>
        <dbReference type="Proteomes" id="UP001372338"/>
    </source>
</evidence>
<evidence type="ECO:0000256" key="1">
    <source>
        <dbReference type="SAM" id="MobiDB-lite"/>
    </source>
</evidence>
<comment type="caution">
    <text evidence="2">The sequence shown here is derived from an EMBL/GenBank/DDBJ whole genome shotgun (WGS) entry which is preliminary data.</text>
</comment>
<dbReference type="AlphaFoldDB" id="A0AAN9EY19"/>
<accession>A0AAN9EY19</accession>
<sequence>MDIAESSGQRRSRGDNSVDIAIRQRPMVVKLPKGMAYFRGCTTPRDPSFFTVEVTKNYNHSKLITLFNKFSVVSRSTYILLGQGVGREEGGEGREEGGEGREEGGEGRVFLLYENGIPLASPLATATGTPPLATGTQRPPLSYPIKQKQCYAANELIQFAKFGRNTYYHRRRGIEDTEKALEKFWPMFRILAHHLLVSVTYNFDNWQLEKLH</sequence>
<organism evidence="2 3">
    <name type="scientific">Crotalaria pallida</name>
    <name type="common">Smooth rattlebox</name>
    <name type="synonym">Crotalaria striata</name>
    <dbReference type="NCBI Taxonomy" id="3830"/>
    <lineage>
        <taxon>Eukaryota</taxon>
        <taxon>Viridiplantae</taxon>
        <taxon>Streptophyta</taxon>
        <taxon>Embryophyta</taxon>
        <taxon>Tracheophyta</taxon>
        <taxon>Spermatophyta</taxon>
        <taxon>Magnoliopsida</taxon>
        <taxon>eudicotyledons</taxon>
        <taxon>Gunneridae</taxon>
        <taxon>Pentapetalae</taxon>
        <taxon>rosids</taxon>
        <taxon>fabids</taxon>
        <taxon>Fabales</taxon>
        <taxon>Fabaceae</taxon>
        <taxon>Papilionoideae</taxon>
        <taxon>50 kb inversion clade</taxon>
        <taxon>genistoids sensu lato</taxon>
        <taxon>core genistoids</taxon>
        <taxon>Crotalarieae</taxon>
        <taxon>Crotalaria</taxon>
    </lineage>
</organism>
<proteinExistence type="predicted"/>
<protein>
    <submittedName>
        <fullName evidence="2">Uncharacterized protein</fullName>
    </submittedName>
</protein>